<dbReference type="GO" id="GO:0061630">
    <property type="term" value="F:ubiquitin protein ligase activity"/>
    <property type="evidence" value="ECO:0007669"/>
    <property type="project" value="TreeGrafter"/>
</dbReference>
<feature type="domain" description="RING-type" evidence="6">
    <location>
        <begin position="158"/>
        <end position="199"/>
    </location>
</feature>
<dbReference type="AlphaFoldDB" id="A0A835AEK9"/>
<dbReference type="Pfam" id="PF13639">
    <property type="entry name" value="zf-RING_2"/>
    <property type="match status" value="1"/>
</dbReference>
<proteinExistence type="predicted"/>
<dbReference type="GO" id="GO:0005634">
    <property type="term" value="C:nucleus"/>
    <property type="evidence" value="ECO:0007669"/>
    <property type="project" value="TreeGrafter"/>
</dbReference>
<keyword evidence="3" id="KW-0862">Zinc</keyword>
<comment type="caution">
    <text evidence="7">The sequence shown here is derived from an EMBL/GenBank/DDBJ whole genome shotgun (WGS) entry which is preliminary data.</text>
</comment>
<gene>
    <name evidence="7" type="ORF">HU200_060525</name>
</gene>
<dbReference type="GO" id="GO:0008270">
    <property type="term" value="F:zinc ion binding"/>
    <property type="evidence" value="ECO:0007669"/>
    <property type="project" value="UniProtKB-KW"/>
</dbReference>
<dbReference type="PANTHER" id="PTHR45931">
    <property type="entry name" value="SI:CH211-59O9.10"/>
    <property type="match status" value="1"/>
</dbReference>
<evidence type="ECO:0000256" key="4">
    <source>
        <dbReference type="PROSITE-ProRule" id="PRU00175"/>
    </source>
</evidence>
<keyword evidence="1" id="KW-0479">Metal-binding</keyword>
<name>A0A835AEK9_9POAL</name>
<evidence type="ECO:0000256" key="1">
    <source>
        <dbReference type="ARBA" id="ARBA00022723"/>
    </source>
</evidence>
<evidence type="ECO:0000256" key="5">
    <source>
        <dbReference type="SAM" id="MobiDB-lite"/>
    </source>
</evidence>
<reference evidence="7" key="1">
    <citation type="submission" date="2020-07" db="EMBL/GenBank/DDBJ databases">
        <title>Genome sequence and genetic diversity analysis of an under-domesticated orphan crop, white fonio (Digitaria exilis).</title>
        <authorList>
            <person name="Bennetzen J.L."/>
            <person name="Chen S."/>
            <person name="Ma X."/>
            <person name="Wang X."/>
            <person name="Yssel A.E.J."/>
            <person name="Chaluvadi S.R."/>
            <person name="Johnson M."/>
            <person name="Gangashetty P."/>
            <person name="Hamidou F."/>
            <person name="Sanogo M.D."/>
            <person name="Zwaenepoel A."/>
            <person name="Wallace J."/>
            <person name="Van De Peer Y."/>
            <person name="Van Deynze A."/>
        </authorList>
    </citation>
    <scope>NUCLEOTIDE SEQUENCE</scope>
    <source>
        <tissue evidence="7">Leaves</tissue>
    </source>
</reference>
<dbReference type="GO" id="GO:0006511">
    <property type="term" value="P:ubiquitin-dependent protein catabolic process"/>
    <property type="evidence" value="ECO:0007669"/>
    <property type="project" value="TreeGrafter"/>
</dbReference>
<dbReference type="PANTHER" id="PTHR45931:SF23">
    <property type="entry name" value="OS12G0134500 PROTEIN"/>
    <property type="match status" value="1"/>
</dbReference>
<keyword evidence="8" id="KW-1185">Reference proteome</keyword>
<feature type="region of interest" description="Disordered" evidence="5">
    <location>
        <begin position="210"/>
        <end position="232"/>
    </location>
</feature>
<keyword evidence="2 4" id="KW-0863">Zinc-finger</keyword>
<dbReference type="SMART" id="SM00184">
    <property type="entry name" value="RING"/>
    <property type="match status" value="1"/>
</dbReference>
<dbReference type="InterPro" id="IPR051834">
    <property type="entry name" value="RING_finger_E3_ligase"/>
</dbReference>
<evidence type="ECO:0000313" key="7">
    <source>
        <dbReference type="EMBL" id="KAF8656733.1"/>
    </source>
</evidence>
<dbReference type="EMBL" id="JACEFO010002535">
    <property type="protein sequence ID" value="KAF8656733.1"/>
    <property type="molecule type" value="Genomic_DNA"/>
</dbReference>
<sequence>MSLVTEGNDAIATTRVVITGDVSINSKHALTGQSFNRSFRTSELARFVHRLAAASFSSGLSSRIEMAGNDIYGGNVSPVASDAESPQLVSTVDELIALVRAAPPPAPGVGPFTFQFMLTLHALELGDGDGVVAADAAAMAALPERTVGQGEAREEAECAVCLDGYEAGDALRTMPCSHSFHERCIFQWLRVSRICPLCRFAMPAAGAETESLMGEEEDNYDDGDGDTIVASN</sequence>
<protein>
    <recommendedName>
        <fullName evidence="6">RING-type domain-containing protein</fullName>
    </recommendedName>
</protein>
<dbReference type="InterPro" id="IPR001841">
    <property type="entry name" value="Znf_RING"/>
</dbReference>
<dbReference type="Proteomes" id="UP000636709">
    <property type="component" value="Unassembled WGS sequence"/>
</dbReference>
<evidence type="ECO:0000256" key="2">
    <source>
        <dbReference type="ARBA" id="ARBA00022771"/>
    </source>
</evidence>
<dbReference type="PROSITE" id="PS50089">
    <property type="entry name" value="ZF_RING_2"/>
    <property type="match status" value="1"/>
</dbReference>
<dbReference type="Gene3D" id="3.30.40.10">
    <property type="entry name" value="Zinc/RING finger domain, C3HC4 (zinc finger)"/>
    <property type="match status" value="1"/>
</dbReference>
<dbReference type="InterPro" id="IPR013083">
    <property type="entry name" value="Znf_RING/FYVE/PHD"/>
</dbReference>
<feature type="compositionally biased region" description="Acidic residues" evidence="5">
    <location>
        <begin position="213"/>
        <end position="225"/>
    </location>
</feature>
<accession>A0A835AEK9</accession>
<evidence type="ECO:0000259" key="6">
    <source>
        <dbReference type="PROSITE" id="PS50089"/>
    </source>
</evidence>
<evidence type="ECO:0000256" key="3">
    <source>
        <dbReference type="ARBA" id="ARBA00022833"/>
    </source>
</evidence>
<evidence type="ECO:0000313" key="8">
    <source>
        <dbReference type="Proteomes" id="UP000636709"/>
    </source>
</evidence>
<organism evidence="7 8">
    <name type="scientific">Digitaria exilis</name>
    <dbReference type="NCBI Taxonomy" id="1010633"/>
    <lineage>
        <taxon>Eukaryota</taxon>
        <taxon>Viridiplantae</taxon>
        <taxon>Streptophyta</taxon>
        <taxon>Embryophyta</taxon>
        <taxon>Tracheophyta</taxon>
        <taxon>Spermatophyta</taxon>
        <taxon>Magnoliopsida</taxon>
        <taxon>Liliopsida</taxon>
        <taxon>Poales</taxon>
        <taxon>Poaceae</taxon>
        <taxon>PACMAD clade</taxon>
        <taxon>Panicoideae</taxon>
        <taxon>Panicodae</taxon>
        <taxon>Paniceae</taxon>
        <taxon>Anthephorinae</taxon>
        <taxon>Digitaria</taxon>
    </lineage>
</organism>
<dbReference type="OrthoDB" id="21204at2759"/>
<dbReference type="SUPFAM" id="SSF57850">
    <property type="entry name" value="RING/U-box"/>
    <property type="match status" value="1"/>
</dbReference>